<gene>
    <name evidence="2" type="ORF">HannXRQ_Chr16g0513321</name>
</gene>
<organism evidence="2 3">
    <name type="scientific">Helianthus annuus</name>
    <name type="common">Common sunflower</name>
    <dbReference type="NCBI Taxonomy" id="4232"/>
    <lineage>
        <taxon>Eukaryota</taxon>
        <taxon>Viridiplantae</taxon>
        <taxon>Streptophyta</taxon>
        <taxon>Embryophyta</taxon>
        <taxon>Tracheophyta</taxon>
        <taxon>Spermatophyta</taxon>
        <taxon>Magnoliopsida</taxon>
        <taxon>eudicotyledons</taxon>
        <taxon>Gunneridae</taxon>
        <taxon>Pentapetalae</taxon>
        <taxon>asterids</taxon>
        <taxon>campanulids</taxon>
        <taxon>Asterales</taxon>
        <taxon>Asteraceae</taxon>
        <taxon>Asteroideae</taxon>
        <taxon>Heliantheae alliance</taxon>
        <taxon>Heliantheae</taxon>
        <taxon>Helianthus</taxon>
    </lineage>
</organism>
<protein>
    <submittedName>
        <fullName evidence="2">Uncharacterized protein</fullName>
    </submittedName>
</protein>
<proteinExistence type="predicted"/>
<feature type="compositionally biased region" description="Basic and acidic residues" evidence="1">
    <location>
        <begin position="125"/>
        <end position="142"/>
    </location>
</feature>
<dbReference type="InParanoid" id="A0A251S0K2"/>
<evidence type="ECO:0000256" key="1">
    <source>
        <dbReference type="SAM" id="MobiDB-lite"/>
    </source>
</evidence>
<keyword evidence="3" id="KW-1185">Reference proteome</keyword>
<reference evidence="3" key="1">
    <citation type="journal article" date="2017" name="Nature">
        <title>The sunflower genome provides insights into oil metabolism, flowering and Asterid evolution.</title>
        <authorList>
            <person name="Badouin H."/>
            <person name="Gouzy J."/>
            <person name="Grassa C.J."/>
            <person name="Murat F."/>
            <person name="Staton S.E."/>
            <person name="Cottret L."/>
            <person name="Lelandais-Briere C."/>
            <person name="Owens G.L."/>
            <person name="Carrere S."/>
            <person name="Mayjonade B."/>
            <person name="Legrand L."/>
            <person name="Gill N."/>
            <person name="Kane N.C."/>
            <person name="Bowers J.E."/>
            <person name="Hubner S."/>
            <person name="Bellec A."/>
            <person name="Berard A."/>
            <person name="Berges H."/>
            <person name="Blanchet N."/>
            <person name="Boniface M.C."/>
            <person name="Brunel D."/>
            <person name="Catrice O."/>
            <person name="Chaidir N."/>
            <person name="Claudel C."/>
            <person name="Donnadieu C."/>
            <person name="Faraut T."/>
            <person name="Fievet G."/>
            <person name="Helmstetter N."/>
            <person name="King M."/>
            <person name="Knapp S.J."/>
            <person name="Lai Z."/>
            <person name="Le Paslier M.C."/>
            <person name="Lippi Y."/>
            <person name="Lorenzon L."/>
            <person name="Mandel J.R."/>
            <person name="Marage G."/>
            <person name="Marchand G."/>
            <person name="Marquand E."/>
            <person name="Bret-Mestries E."/>
            <person name="Morien E."/>
            <person name="Nambeesan S."/>
            <person name="Nguyen T."/>
            <person name="Pegot-Espagnet P."/>
            <person name="Pouilly N."/>
            <person name="Raftis F."/>
            <person name="Sallet E."/>
            <person name="Schiex T."/>
            <person name="Thomas J."/>
            <person name="Vandecasteele C."/>
            <person name="Vares D."/>
            <person name="Vear F."/>
            <person name="Vautrin S."/>
            <person name="Crespi M."/>
            <person name="Mangin B."/>
            <person name="Burke J.M."/>
            <person name="Salse J."/>
            <person name="Munos S."/>
            <person name="Vincourt P."/>
            <person name="Rieseberg L.H."/>
            <person name="Langlade N.B."/>
        </authorList>
    </citation>
    <scope>NUCLEOTIDE SEQUENCE [LARGE SCALE GENOMIC DNA]</scope>
    <source>
        <strain evidence="3">cv. SF193</strain>
    </source>
</reference>
<evidence type="ECO:0000313" key="2">
    <source>
        <dbReference type="EMBL" id="OTF91666.1"/>
    </source>
</evidence>
<dbReference type="AlphaFoldDB" id="A0A251S0K2"/>
<dbReference type="Proteomes" id="UP000215914">
    <property type="component" value="Chromosome 16"/>
</dbReference>
<accession>A0A251S0K2</accession>
<sequence length="142" mass="16654">MPADVVVLWQEAAEGKVEIIGREPSHSEMWKRTHLRKGSRPFDKDIDCSSSVGLYKKKKSAWVDDKAHETWVNYEGYHLETYGEESSQHPELDKELWYRASGGKKRGKVYGLSNLKNDFNVQHHGKQDQEIERDYPRYSERK</sequence>
<feature type="region of interest" description="Disordered" evidence="1">
    <location>
        <begin position="120"/>
        <end position="142"/>
    </location>
</feature>
<evidence type="ECO:0000313" key="3">
    <source>
        <dbReference type="Proteomes" id="UP000215914"/>
    </source>
</evidence>
<dbReference type="EMBL" id="CM007905">
    <property type="protein sequence ID" value="OTF91666.1"/>
    <property type="molecule type" value="Genomic_DNA"/>
</dbReference>
<name>A0A251S0K2_HELAN</name>